<feature type="domain" description="F-box" evidence="1">
    <location>
        <begin position="4"/>
        <end position="51"/>
    </location>
</feature>
<protein>
    <recommendedName>
        <fullName evidence="1">F-box domain-containing protein</fullName>
    </recommendedName>
</protein>
<sequence length="538" mass="59872">MAAGDRLSTLPDRALHRVLSFLDVQNAPRTSVLSRRWRTLWRQVDAVSLDTWSYGSHGYDGESVGSALFRDALAAVGAAGRCPVRKLSVLVESYYQLDYVSDVVGTSPGMDAVLAAPAVRGLEELSVVLRAEFGDKCPEYVLPTSRVPCQSLRVLELAGLTLGPPGAAVFARLETLKMVFIDSSLENLQAMLDAAPNLARLWLEWLQYVNIQLEEDVGDDDVMSKRRVLLRCPIATVSVTLMHCHVTDGLDLDAPSLRSLRYKGFLEHFPLSSTTPSGPPPNLQHVQLSFCTARWCGRGGSYPYRETPRHALFWEPVGTFSRLVVLKVKLQDINDLAVHSEQEQEVLLKGFPNLRFLQLKGSYEEDHYGTAVAIGNLLRCCPALQELRLKFKIHGDLYASPKGWVHRSEERQAQMDLEKSMASLQRLKSETVTSASTSSSVVDADDGDLSALKARSFPCLGAHLRKIRMEFKLESFNCFEVKLTKFLVENAVVLEEMEVHDGDQAVYEHVHHKLAMWRANSAKSKIKIVGQHNNGSSL</sequence>
<dbReference type="PANTHER" id="PTHR32141:SF26">
    <property type="entry name" value="OS08G0328600 PROTEIN"/>
    <property type="match status" value="1"/>
</dbReference>
<dbReference type="Proteomes" id="UP000095767">
    <property type="component" value="Unassembled WGS sequence"/>
</dbReference>
<dbReference type="PANTHER" id="PTHR32141">
    <property type="match status" value="1"/>
</dbReference>
<evidence type="ECO:0000313" key="2">
    <source>
        <dbReference type="EMBL" id="OEL28336.1"/>
    </source>
</evidence>
<evidence type="ECO:0000259" key="1">
    <source>
        <dbReference type="PROSITE" id="PS50181"/>
    </source>
</evidence>
<dbReference type="InterPro" id="IPR053781">
    <property type="entry name" value="F-box_AtFBL13-like"/>
</dbReference>
<dbReference type="EMBL" id="LWDX02030285">
    <property type="protein sequence ID" value="OEL28336.1"/>
    <property type="molecule type" value="Genomic_DNA"/>
</dbReference>
<dbReference type="InterPro" id="IPR036047">
    <property type="entry name" value="F-box-like_dom_sf"/>
</dbReference>
<dbReference type="CDD" id="cd22160">
    <property type="entry name" value="F-box_AtFBL13-like"/>
    <property type="match status" value="1"/>
</dbReference>
<dbReference type="InterPro" id="IPR055302">
    <property type="entry name" value="F-box_dom-containing"/>
</dbReference>
<name>A0A1E5VT87_9POAL</name>
<dbReference type="Gene3D" id="1.20.1280.50">
    <property type="match status" value="1"/>
</dbReference>
<comment type="caution">
    <text evidence="2">The sequence shown here is derived from an EMBL/GenBank/DDBJ whole genome shotgun (WGS) entry which is preliminary data.</text>
</comment>
<dbReference type="InterPro" id="IPR001810">
    <property type="entry name" value="F-box_dom"/>
</dbReference>
<dbReference type="Pfam" id="PF24758">
    <property type="entry name" value="LRR_At5g56370"/>
    <property type="match status" value="1"/>
</dbReference>
<dbReference type="Pfam" id="PF00646">
    <property type="entry name" value="F-box"/>
    <property type="match status" value="1"/>
</dbReference>
<dbReference type="Gene3D" id="3.80.10.10">
    <property type="entry name" value="Ribonuclease Inhibitor"/>
    <property type="match status" value="1"/>
</dbReference>
<dbReference type="PROSITE" id="PS50181">
    <property type="entry name" value="FBOX"/>
    <property type="match status" value="1"/>
</dbReference>
<evidence type="ECO:0000313" key="3">
    <source>
        <dbReference type="Proteomes" id="UP000095767"/>
    </source>
</evidence>
<dbReference type="SUPFAM" id="SSF81383">
    <property type="entry name" value="F-box domain"/>
    <property type="match status" value="1"/>
</dbReference>
<dbReference type="InterPro" id="IPR055411">
    <property type="entry name" value="LRR_FXL15/At3g58940/PEG3-like"/>
</dbReference>
<dbReference type="AlphaFoldDB" id="A0A1E5VT87"/>
<gene>
    <name evidence="2" type="ORF">BAE44_0010644</name>
</gene>
<dbReference type="STRING" id="888268.A0A1E5VT87"/>
<accession>A0A1E5VT87</accession>
<reference evidence="2 3" key="1">
    <citation type="submission" date="2016-09" db="EMBL/GenBank/DDBJ databases">
        <title>The draft genome of Dichanthelium oligosanthes: A C3 panicoid grass species.</title>
        <authorList>
            <person name="Studer A.J."/>
            <person name="Schnable J.C."/>
            <person name="Brutnell T.P."/>
        </authorList>
    </citation>
    <scope>NUCLEOTIDE SEQUENCE [LARGE SCALE GENOMIC DNA]</scope>
    <source>
        <strain evidence="3">cv. Kellogg 1175</strain>
        <tissue evidence="2">Leaf</tissue>
    </source>
</reference>
<dbReference type="InterPro" id="IPR032675">
    <property type="entry name" value="LRR_dom_sf"/>
</dbReference>
<keyword evidence="3" id="KW-1185">Reference proteome</keyword>
<organism evidence="2 3">
    <name type="scientific">Dichanthelium oligosanthes</name>
    <dbReference type="NCBI Taxonomy" id="888268"/>
    <lineage>
        <taxon>Eukaryota</taxon>
        <taxon>Viridiplantae</taxon>
        <taxon>Streptophyta</taxon>
        <taxon>Embryophyta</taxon>
        <taxon>Tracheophyta</taxon>
        <taxon>Spermatophyta</taxon>
        <taxon>Magnoliopsida</taxon>
        <taxon>Liliopsida</taxon>
        <taxon>Poales</taxon>
        <taxon>Poaceae</taxon>
        <taxon>PACMAD clade</taxon>
        <taxon>Panicoideae</taxon>
        <taxon>Panicodae</taxon>
        <taxon>Paniceae</taxon>
        <taxon>Dichantheliinae</taxon>
        <taxon>Dichanthelium</taxon>
    </lineage>
</organism>
<proteinExistence type="predicted"/>
<dbReference type="OrthoDB" id="679495at2759"/>
<dbReference type="SUPFAM" id="SSF52047">
    <property type="entry name" value="RNI-like"/>
    <property type="match status" value="1"/>
</dbReference>